<evidence type="ECO:0000256" key="1">
    <source>
        <dbReference type="SAM" id="Phobius"/>
    </source>
</evidence>
<evidence type="ECO:0000313" key="3">
    <source>
        <dbReference type="Proteomes" id="UP000813444"/>
    </source>
</evidence>
<gene>
    <name evidence="2" type="ORF">B0I35DRAFT_108073</name>
</gene>
<dbReference type="EMBL" id="JAGPNK010000016">
    <property type="protein sequence ID" value="KAH7308238.1"/>
    <property type="molecule type" value="Genomic_DNA"/>
</dbReference>
<keyword evidence="1" id="KW-0472">Membrane</keyword>
<evidence type="ECO:0000313" key="2">
    <source>
        <dbReference type="EMBL" id="KAH7308238.1"/>
    </source>
</evidence>
<name>A0A8K0SHH1_9HYPO</name>
<sequence>MGRTLGLRAARALAMGVGPASCVGAVTLGRLPVRCDSVHGTSVSNLQTRRHMSTPPPRVVRQIASGSITGFGAGLVLALFSRVLVSLSTLALISVYIASRLGVPLPGVDRIKKLLDKTPIWEKSIRKSPWFTASFALTFVLAGFGHL</sequence>
<keyword evidence="1" id="KW-0812">Transmembrane</keyword>
<dbReference type="OrthoDB" id="3990500at2759"/>
<proteinExistence type="predicted"/>
<comment type="caution">
    <text evidence="2">The sequence shown here is derived from an EMBL/GenBank/DDBJ whole genome shotgun (WGS) entry which is preliminary data.</text>
</comment>
<accession>A0A8K0SHH1</accession>
<reference evidence="2" key="1">
    <citation type="journal article" date="2021" name="Nat. Commun.">
        <title>Genetic determinants of endophytism in the Arabidopsis root mycobiome.</title>
        <authorList>
            <person name="Mesny F."/>
            <person name="Miyauchi S."/>
            <person name="Thiergart T."/>
            <person name="Pickel B."/>
            <person name="Atanasova L."/>
            <person name="Karlsson M."/>
            <person name="Huettel B."/>
            <person name="Barry K.W."/>
            <person name="Haridas S."/>
            <person name="Chen C."/>
            <person name="Bauer D."/>
            <person name="Andreopoulos W."/>
            <person name="Pangilinan J."/>
            <person name="LaButti K."/>
            <person name="Riley R."/>
            <person name="Lipzen A."/>
            <person name="Clum A."/>
            <person name="Drula E."/>
            <person name="Henrissat B."/>
            <person name="Kohler A."/>
            <person name="Grigoriev I.V."/>
            <person name="Martin F.M."/>
            <person name="Hacquard S."/>
        </authorList>
    </citation>
    <scope>NUCLEOTIDE SEQUENCE</scope>
    <source>
        <strain evidence="2">MPI-CAGE-CH-0235</strain>
    </source>
</reference>
<feature type="transmembrane region" description="Helical" evidence="1">
    <location>
        <begin position="59"/>
        <end position="80"/>
    </location>
</feature>
<dbReference type="AlphaFoldDB" id="A0A8K0SHH1"/>
<organism evidence="2 3">
    <name type="scientific">Stachybotrys elegans</name>
    <dbReference type="NCBI Taxonomy" id="80388"/>
    <lineage>
        <taxon>Eukaryota</taxon>
        <taxon>Fungi</taxon>
        <taxon>Dikarya</taxon>
        <taxon>Ascomycota</taxon>
        <taxon>Pezizomycotina</taxon>
        <taxon>Sordariomycetes</taxon>
        <taxon>Hypocreomycetidae</taxon>
        <taxon>Hypocreales</taxon>
        <taxon>Stachybotryaceae</taxon>
        <taxon>Stachybotrys</taxon>
    </lineage>
</organism>
<protein>
    <submittedName>
        <fullName evidence="2">Uncharacterized protein</fullName>
    </submittedName>
</protein>
<keyword evidence="1" id="KW-1133">Transmembrane helix</keyword>
<feature type="transmembrane region" description="Helical" evidence="1">
    <location>
        <begin position="86"/>
        <end position="108"/>
    </location>
</feature>
<keyword evidence="3" id="KW-1185">Reference proteome</keyword>
<dbReference type="Proteomes" id="UP000813444">
    <property type="component" value="Unassembled WGS sequence"/>
</dbReference>
<feature type="transmembrane region" description="Helical" evidence="1">
    <location>
        <begin position="129"/>
        <end position="146"/>
    </location>
</feature>